<evidence type="ECO:0000313" key="2">
    <source>
        <dbReference type="EMBL" id="ACL66884.1"/>
    </source>
</evidence>
<keyword evidence="3" id="KW-1185">Reference proteome</keyword>
<evidence type="ECO:0008006" key="4">
    <source>
        <dbReference type="Google" id="ProtNLM"/>
    </source>
</evidence>
<dbReference type="Gene3D" id="1.20.1280.290">
    <property type="match status" value="1"/>
</dbReference>
<sequence length="89" mass="9541">MTELLGWLSSAVLLATLARQVHKQWREGTGAGVSRWLFAGQTTASAGFTLYSLLVGNWVFVVTNALILASAIAGVAITVRQRRARPQGT</sequence>
<dbReference type="Proteomes" id="UP000007089">
    <property type="component" value="Chromosome"/>
</dbReference>
<keyword evidence="1" id="KW-1133">Transmembrane helix</keyword>
<feature type="transmembrane region" description="Helical" evidence="1">
    <location>
        <begin position="58"/>
        <end position="79"/>
    </location>
</feature>
<dbReference type="KEGG" id="acp:A2cp1_3554"/>
<dbReference type="EMBL" id="CP001359">
    <property type="protein sequence ID" value="ACL66884.1"/>
    <property type="molecule type" value="Genomic_DNA"/>
</dbReference>
<keyword evidence="1" id="KW-0812">Transmembrane</keyword>
<dbReference type="AlphaFoldDB" id="B8J5Y9"/>
<dbReference type="HOGENOM" id="CLU_162754_0_0_7"/>
<gene>
    <name evidence="2" type="ordered locus">A2cp1_3554</name>
</gene>
<accession>B8J5Y9</accession>
<dbReference type="RefSeq" id="WP_011422456.1">
    <property type="nucleotide sequence ID" value="NC_011891.1"/>
</dbReference>
<organism evidence="2 3">
    <name type="scientific">Anaeromyxobacter dehalogenans (strain ATCC BAA-258 / DSM 21875 / 2CP-1)</name>
    <dbReference type="NCBI Taxonomy" id="455488"/>
    <lineage>
        <taxon>Bacteria</taxon>
        <taxon>Pseudomonadati</taxon>
        <taxon>Myxococcota</taxon>
        <taxon>Myxococcia</taxon>
        <taxon>Myxococcales</taxon>
        <taxon>Cystobacterineae</taxon>
        <taxon>Anaeromyxobacteraceae</taxon>
        <taxon>Anaeromyxobacter</taxon>
    </lineage>
</organism>
<protein>
    <recommendedName>
        <fullName evidence="4">Transmembrane protein</fullName>
    </recommendedName>
</protein>
<proteinExistence type="predicted"/>
<evidence type="ECO:0000256" key="1">
    <source>
        <dbReference type="SAM" id="Phobius"/>
    </source>
</evidence>
<evidence type="ECO:0000313" key="3">
    <source>
        <dbReference type="Proteomes" id="UP000007089"/>
    </source>
</evidence>
<name>B8J5Y9_ANAD2</name>
<reference evidence="2" key="1">
    <citation type="submission" date="2009-01" db="EMBL/GenBank/DDBJ databases">
        <title>Complete sequence of Anaeromyxobacter dehalogenans 2CP-1.</title>
        <authorList>
            <consortium name="US DOE Joint Genome Institute"/>
            <person name="Lucas S."/>
            <person name="Copeland A."/>
            <person name="Lapidus A."/>
            <person name="Glavina del Rio T."/>
            <person name="Dalin E."/>
            <person name="Tice H."/>
            <person name="Bruce D."/>
            <person name="Goodwin L."/>
            <person name="Pitluck S."/>
            <person name="Saunders E."/>
            <person name="Brettin T."/>
            <person name="Detter J.C."/>
            <person name="Han C."/>
            <person name="Larimer F."/>
            <person name="Land M."/>
            <person name="Hauser L."/>
            <person name="Kyrpides N."/>
            <person name="Ovchinnikova G."/>
            <person name="Beliaev A.S."/>
            <person name="Richardson P."/>
        </authorList>
    </citation>
    <scope>NUCLEOTIDE SEQUENCE</scope>
    <source>
        <strain evidence="2">2CP-1</strain>
    </source>
</reference>
<keyword evidence="1" id="KW-0472">Membrane</keyword>